<reference evidence="1" key="1">
    <citation type="submission" date="2023-03" db="EMBL/GenBank/DDBJ databases">
        <title>Electrophorus voltai genome.</title>
        <authorList>
            <person name="Bian C."/>
        </authorList>
    </citation>
    <scope>NUCLEOTIDE SEQUENCE</scope>
    <source>
        <strain evidence="1">CB-2022</strain>
        <tissue evidence="1">Muscle</tissue>
    </source>
</reference>
<evidence type="ECO:0000313" key="1">
    <source>
        <dbReference type="EMBL" id="KAK1795456.1"/>
    </source>
</evidence>
<dbReference type="Proteomes" id="UP001239994">
    <property type="component" value="Unassembled WGS sequence"/>
</dbReference>
<keyword evidence="2" id="KW-1185">Reference proteome</keyword>
<name>A0AAD8ZAK5_9TELE</name>
<evidence type="ECO:0000313" key="2">
    <source>
        <dbReference type="Proteomes" id="UP001239994"/>
    </source>
</evidence>
<sequence>MECAQNHRRRLMTICPSVILEWAPLVRAETSRALDQNRSSETVTDYNTKQDLCRLMSRTPVRRFQRTVC</sequence>
<organism evidence="1 2">
    <name type="scientific">Electrophorus voltai</name>
    <dbReference type="NCBI Taxonomy" id="2609070"/>
    <lineage>
        <taxon>Eukaryota</taxon>
        <taxon>Metazoa</taxon>
        <taxon>Chordata</taxon>
        <taxon>Craniata</taxon>
        <taxon>Vertebrata</taxon>
        <taxon>Euteleostomi</taxon>
        <taxon>Actinopterygii</taxon>
        <taxon>Neopterygii</taxon>
        <taxon>Teleostei</taxon>
        <taxon>Ostariophysi</taxon>
        <taxon>Gymnotiformes</taxon>
        <taxon>Gymnotoidei</taxon>
        <taxon>Gymnotidae</taxon>
        <taxon>Electrophorus</taxon>
    </lineage>
</organism>
<dbReference type="AlphaFoldDB" id="A0AAD8ZAK5"/>
<protein>
    <submittedName>
        <fullName evidence="1">Uncharacterized protein</fullName>
    </submittedName>
</protein>
<dbReference type="EMBL" id="JAROKS010000016">
    <property type="protein sequence ID" value="KAK1795456.1"/>
    <property type="molecule type" value="Genomic_DNA"/>
</dbReference>
<accession>A0AAD8ZAK5</accession>
<comment type="caution">
    <text evidence="1">The sequence shown here is derived from an EMBL/GenBank/DDBJ whole genome shotgun (WGS) entry which is preliminary data.</text>
</comment>
<gene>
    <name evidence="1" type="ORF">P4O66_009926</name>
</gene>
<proteinExistence type="predicted"/>